<evidence type="ECO:0000313" key="2">
    <source>
        <dbReference type="EMBL" id="KAF2884157.1"/>
    </source>
</evidence>
<feature type="compositionally biased region" description="Acidic residues" evidence="1">
    <location>
        <begin position="47"/>
        <end position="56"/>
    </location>
</feature>
<gene>
    <name evidence="2" type="ORF">ILUMI_22016</name>
</gene>
<protein>
    <recommendedName>
        <fullName evidence="4">PiggyBac transposable element-derived protein 4 C-terminal zinc-ribbon domain-containing protein</fullName>
    </recommendedName>
</protein>
<evidence type="ECO:0008006" key="4">
    <source>
        <dbReference type="Google" id="ProtNLM"/>
    </source>
</evidence>
<comment type="caution">
    <text evidence="2">The sequence shown here is derived from an EMBL/GenBank/DDBJ whole genome shotgun (WGS) entry which is preliminary data.</text>
</comment>
<organism evidence="2 3">
    <name type="scientific">Ignelater luminosus</name>
    <name type="common">Cucubano</name>
    <name type="synonym">Pyrophorus luminosus</name>
    <dbReference type="NCBI Taxonomy" id="2038154"/>
    <lineage>
        <taxon>Eukaryota</taxon>
        <taxon>Metazoa</taxon>
        <taxon>Ecdysozoa</taxon>
        <taxon>Arthropoda</taxon>
        <taxon>Hexapoda</taxon>
        <taxon>Insecta</taxon>
        <taxon>Pterygota</taxon>
        <taxon>Neoptera</taxon>
        <taxon>Endopterygota</taxon>
        <taxon>Coleoptera</taxon>
        <taxon>Polyphaga</taxon>
        <taxon>Elateriformia</taxon>
        <taxon>Elateroidea</taxon>
        <taxon>Elateridae</taxon>
        <taxon>Agrypninae</taxon>
        <taxon>Pyrophorini</taxon>
        <taxon>Ignelater</taxon>
    </lineage>
</organism>
<sequence length="118" mass="13578">MGPLNPSTSVYDLTSRKRSLADDELRQLLEESDDDDFIGLLESDTEELVETDDDVEDQKARPATVIEEGQSSKKRKCFACSRQKDRKVRQRCQKCQRHVCPDHCKTISSKFCYLCSNE</sequence>
<evidence type="ECO:0000313" key="3">
    <source>
        <dbReference type="Proteomes" id="UP000801492"/>
    </source>
</evidence>
<name>A0A8K0G0X0_IGNLU</name>
<dbReference type="EMBL" id="VTPC01090218">
    <property type="protein sequence ID" value="KAF2884157.1"/>
    <property type="molecule type" value="Genomic_DNA"/>
</dbReference>
<reference evidence="2" key="1">
    <citation type="submission" date="2019-08" db="EMBL/GenBank/DDBJ databases">
        <title>The genome of the North American firefly Photinus pyralis.</title>
        <authorList>
            <consortium name="Photinus pyralis genome working group"/>
            <person name="Fallon T.R."/>
            <person name="Sander Lower S.E."/>
            <person name="Weng J.-K."/>
        </authorList>
    </citation>
    <scope>NUCLEOTIDE SEQUENCE</scope>
    <source>
        <strain evidence="2">TRF0915ILg1</strain>
        <tissue evidence="2">Whole body</tissue>
    </source>
</reference>
<feature type="region of interest" description="Disordered" evidence="1">
    <location>
        <begin position="47"/>
        <end position="67"/>
    </location>
</feature>
<dbReference type="Proteomes" id="UP000801492">
    <property type="component" value="Unassembled WGS sequence"/>
</dbReference>
<keyword evidence="3" id="KW-1185">Reference proteome</keyword>
<dbReference type="AlphaFoldDB" id="A0A8K0G0X0"/>
<proteinExistence type="predicted"/>
<evidence type="ECO:0000256" key="1">
    <source>
        <dbReference type="SAM" id="MobiDB-lite"/>
    </source>
</evidence>
<accession>A0A8K0G0X0</accession>